<name>K3YBL9_SETIT</name>
<keyword evidence="2" id="KW-1185">Reference proteome</keyword>
<evidence type="ECO:0000313" key="2">
    <source>
        <dbReference type="Proteomes" id="UP000004995"/>
    </source>
</evidence>
<dbReference type="EMBL" id="AGNK02004047">
    <property type="status" value="NOT_ANNOTATED_CDS"/>
    <property type="molecule type" value="Genomic_DNA"/>
</dbReference>
<dbReference type="Proteomes" id="UP000004995">
    <property type="component" value="Unassembled WGS sequence"/>
</dbReference>
<accession>K3YBL9</accession>
<dbReference type="InParanoid" id="K3YBL9"/>
<dbReference type="Gramene" id="KQK96179">
    <property type="protein sequence ID" value="KQK96179"/>
    <property type="gene ID" value="SETIT_011613mg"/>
</dbReference>
<proteinExistence type="predicted"/>
<reference evidence="2" key="1">
    <citation type="journal article" date="2012" name="Nat. Biotechnol.">
        <title>Reference genome sequence of the model plant Setaria.</title>
        <authorList>
            <person name="Bennetzen J.L."/>
            <person name="Schmutz J."/>
            <person name="Wang H."/>
            <person name="Percifield R."/>
            <person name="Hawkins J."/>
            <person name="Pontaroli A.C."/>
            <person name="Estep M."/>
            <person name="Feng L."/>
            <person name="Vaughn J.N."/>
            <person name="Grimwood J."/>
            <person name="Jenkins J."/>
            <person name="Barry K."/>
            <person name="Lindquist E."/>
            <person name="Hellsten U."/>
            <person name="Deshpande S."/>
            <person name="Wang X."/>
            <person name="Wu X."/>
            <person name="Mitros T."/>
            <person name="Triplett J."/>
            <person name="Yang X."/>
            <person name="Ye C.Y."/>
            <person name="Mauro-Herrera M."/>
            <person name="Wang L."/>
            <person name="Li P."/>
            <person name="Sharma M."/>
            <person name="Sharma R."/>
            <person name="Ronald P.C."/>
            <person name="Panaud O."/>
            <person name="Kellogg E.A."/>
            <person name="Brutnell T.P."/>
            <person name="Doust A.N."/>
            <person name="Tuskan G.A."/>
            <person name="Rokhsar D."/>
            <person name="Devos K.M."/>
        </authorList>
    </citation>
    <scope>NUCLEOTIDE SEQUENCE [LARGE SCALE GENOMIC DNA]</scope>
    <source>
        <strain evidence="2">cv. Yugu1</strain>
    </source>
</reference>
<dbReference type="EnsemblPlants" id="KQK96179">
    <property type="protein sequence ID" value="KQK96179"/>
    <property type="gene ID" value="SETIT_011613mg"/>
</dbReference>
<dbReference type="HOGENOM" id="CLU_3053996_0_0_1"/>
<dbReference type="AlphaFoldDB" id="K3YBL9"/>
<evidence type="ECO:0000313" key="1">
    <source>
        <dbReference type="EnsemblPlants" id="KQK96179"/>
    </source>
</evidence>
<protein>
    <submittedName>
        <fullName evidence="1">Uncharacterized protein</fullName>
    </submittedName>
</protein>
<reference evidence="1" key="2">
    <citation type="submission" date="2018-08" db="UniProtKB">
        <authorList>
            <consortium name="EnsemblPlants"/>
        </authorList>
    </citation>
    <scope>IDENTIFICATION</scope>
    <source>
        <strain evidence="1">Yugu1</strain>
    </source>
</reference>
<sequence>MTDERRGPSYIRCFFLFFPDPTATVRSEVNFIAALLQHERGVVPCPSHVLMAVQ</sequence>
<organism evidence="1 2">
    <name type="scientific">Setaria italica</name>
    <name type="common">Foxtail millet</name>
    <name type="synonym">Panicum italicum</name>
    <dbReference type="NCBI Taxonomy" id="4555"/>
    <lineage>
        <taxon>Eukaryota</taxon>
        <taxon>Viridiplantae</taxon>
        <taxon>Streptophyta</taxon>
        <taxon>Embryophyta</taxon>
        <taxon>Tracheophyta</taxon>
        <taxon>Spermatophyta</taxon>
        <taxon>Magnoliopsida</taxon>
        <taxon>Liliopsida</taxon>
        <taxon>Poales</taxon>
        <taxon>Poaceae</taxon>
        <taxon>PACMAD clade</taxon>
        <taxon>Panicoideae</taxon>
        <taxon>Panicodae</taxon>
        <taxon>Paniceae</taxon>
        <taxon>Cenchrinae</taxon>
        <taxon>Setaria</taxon>
    </lineage>
</organism>